<dbReference type="InterPro" id="IPR015943">
    <property type="entry name" value="WD40/YVTN_repeat-like_dom_sf"/>
</dbReference>
<comment type="similarity">
    <text evidence="2 5">Belongs to the ETS family.</text>
</comment>
<dbReference type="FunFam" id="1.10.10.10:FF:000411">
    <property type="entry name" value="Ecdysone-induced protein 74EF isoform A"/>
    <property type="match status" value="1"/>
</dbReference>
<reference evidence="10" key="1">
    <citation type="submission" date="2022-11" db="UniProtKB">
        <authorList>
            <consortium name="WormBaseParasite"/>
        </authorList>
    </citation>
    <scope>IDENTIFICATION</scope>
</reference>
<dbReference type="SMART" id="SM00413">
    <property type="entry name" value="ETS"/>
    <property type="match status" value="1"/>
</dbReference>
<dbReference type="SUPFAM" id="SSF56801">
    <property type="entry name" value="Acetyl-CoA synthetase-like"/>
    <property type="match status" value="1"/>
</dbReference>
<dbReference type="GO" id="GO:0043565">
    <property type="term" value="F:sequence-specific DNA binding"/>
    <property type="evidence" value="ECO:0007669"/>
    <property type="project" value="InterPro"/>
</dbReference>
<feature type="compositionally biased region" description="Low complexity" evidence="6">
    <location>
        <begin position="1512"/>
        <end position="1528"/>
    </location>
</feature>
<dbReference type="InterPro" id="IPR000418">
    <property type="entry name" value="Ets_dom"/>
</dbReference>
<name>A0A914GXZ8_GLORO</name>
<dbReference type="PROSITE" id="PS00345">
    <property type="entry name" value="ETS_DOMAIN_1"/>
    <property type="match status" value="1"/>
</dbReference>
<dbReference type="SUPFAM" id="SSF46785">
    <property type="entry name" value="Winged helix' DNA-binding domain"/>
    <property type="match status" value="1"/>
</dbReference>
<evidence type="ECO:0000313" key="10">
    <source>
        <dbReference type="WBParaSite" id="Gr19_v10_g12184.t1"/>
    </source>
</evidence>
<dbReference type="Proteomes" id="UP000887572">
    <property type="component" value="Unplaced"/>
</dbReference>
<sequence length="1867" mass="206406">MLNTSHETGEFRNEQVHSLKLTKIPRLRSFAIHPILPSSLRSDCIDFIEGLILKVSNKRLFSALLRVLPPLPSEFDHLKRINGTDVLVKIGTTSIANDEQIAIEKVLGEEPELSIRLIPRRKPRGRAQLHLFREKWPMSFHKDVKLESIMNGTLISESESARLNELFVHAEQLKGALFYDPQNDRIVAEGTHSNERPLAHSVMNAIESLSAKQAKETNEKSAQYLATGFYAVLATEPCTMCAMALVHVRVKRVFFGALNEKSGRPMFSKCSFSMRKSFRVNELSVDRNGCIQSNILSPKIFDDALEISTTIERFLLPTCASSAKGVVAIVAAKSAFLVSMVVGVVETGNAFAIFEPGPSNYLEERFARFRIKFALFDASLPLDEDAFRDTAFVEAGRLKIGHLKNGSGDTGTFVMEQQEILYAIQTSGSTGIPKVVLVPFSSIMPNVEDFIERFSLSASSTVLYATQTNFDPSMVELLVALSVGCELLIPPPSAAWIGSVSRIILCDFRLSFVQLTPAVLQCLSTDILRHIFGRNSLIDTLLIGGDNFPLNLMKNYYTKQCPMSVYNVYGLTEVSCWASIHRFKTSDSEKYPPNLTPIGVPLLNTGLQISNDGILLVHGRNCIINFEEQQLNVPTPTGDIAFSMNCLDGKQCIFVHGRNKPNSILPNFATENEVMAALSEIVFCKLLYVDNCRFLFADHVDGTSAVSEDKIRSKLPKIQWPTRTFWNVDKSARLTENGKVNEQFLKQFVMSKYRDEVSLQQFLVDRFAILTDSISTRKSLRTLGIGSIEAAEIAFLLNKTNPSVDATDTLRFLLDERNTLGDFLNRFSLMINPNERGFEEQTNYGRMLQIASCKFKVEQKWAENLGKCIDGTPICHEGIVYAASHSGILKGVQLSTGTVMTSIRYAEDRFEAGVSAVGTKYIAFGGFVGCLYLFDVAQPDAKGAAVVTVDCGSEIRMTPAFDAKTNDLFWGSYDGWVWKLNVQTKKVVKFDACGHGFLRTNPLLINSLIVFGTLGAFIVAICKNFQCVVWLRRADSPIFAAPISFAGACLALSVKGQIQLLRPTDGHVISSFCVCDYGHFFDSPTPIGHDRLIISTGGNSLLLLSYQLHNNNSFALLSRFAFPFQNECVIRRPVLFNNFAFLMTNKGTLFRIPLDALFGRPAECVLLDCVFSAQVETFGLPLLLEPDRSEEDGAADEPSSSFIVVFGARDDLLRAKLCCTPTLPGPKGNRASPSDGRIVRDAEESGGGAAAAGGERGSGRRMVAVGRRNNSSSIVVVVGDDHADDDDDDTPGFHLRFLSPSVLTTRRTIFFNKNDHHRRLVAMELTTHHNSTLNALLLTGRHYSDYALDARSEQTQRSAIANVQHVDCLEQHRNGDNGDDDGEESEEAFGGNGMEEQPRIVRPVPRKPPPTFLDPSAFARINGDCASNAETFARFAEQLATRRTSAPACLDTQFRGQAFSPNDSVGLTCLKNFETNLYLCQQMFGRDLQSLSHCNTINNPFSTGQNIHLSHLLKSSPSSSSSPDSGLGHEMNTFVHNESSSSSSSFFPPCSENSSTSTGSTDAPQNVFHVPFVNKECVGSSCAAPSLGKVPTTNVHPCGVFAAEFDTAALGSWLSLLQAHSSATSAIISPAFFPSTAAIHNVLRPSDRPPPPPPLPSLAHHPAALSSLVQQQLVAAVRSATAAAAHCQTPRVHPYHRQHHQLLQQHQHQQLPFPLRAGVRRRSSEPTILLNDGGVFASAATLPGARRRNNREGHVTYLWEFLLHLLSSKDYCPRYIKWLDEEKRIFKLIDSKIVSKLWGVHKNKPGMNYETMGRALRYYYQRGILQKVEGQRLVYQFMLIPKGSVDPNFIEEGPSMDDENRREIQCD</sequence>
<dbReference type="InterPro" id="IPR036390">
    <property type="entry name" value="WH_DNA-bd_sf"/>
</dbReference>
<dbReference type="PANTHER" id="PTHR44394:SF1">
    <property type="entry name" value="BETA-ALANINE-ACTIVATING ENZYME"/>
    <property type="match status" value="1"/>
</dbReference>
<dbReference type="GO" id="GO:0005634">
    <property type="term" value="C:nucleus"/>
    <property type="evidence" value="ECO:0007669"/>
    <property type="project" value="UniProtKB-SubCell"/>
</dbReference>
<feature type="compositionally biased region" description="Gly residues" evidence="6">
    <location>
        <begin position="1245"/>
        <end position="1256"/>
    </location>
</feature>
<feature type="region of interest" description="Disordered" evidence="6">
    <location>
        <begin position="1371"/>
        <end position="1409"/>
    </location>
</feature>
<dbReference type="Pfam" id="PF00178">
    <property type="entry name" value="Ets"/>
    <property type="match status" value="1"/>
</dbReference>
<dbReference type="PRINTS" id="PR00454">
    <property type="entry name" value="ETSDOMAIN"/>
</dbReference>
<dbReference type="SUPFAM" id="SSF50998">
    <property type="entry name" value="Quinoprotein alcohol dehydrogenase-like"/>
    <property type="match status" value="1"/>
</dbReference>
<dbReference type="InterPro" id="IPR011047">
    <property type="entry name" value="Quinoprotein_ADH-like_sf"/>
</dbReference>
<dbReference type="Gene3D" id="3.40.140.10">
    <property type="entry name" value="Cytidine Deaminase, domain 2"/>
    <property type="match status" value="1"/>
</dbReference>
<evidence type="ECO:0000259" key="8">
    <source>
        <dbReference type="PROSITE" id="PS51747"/>
    </source>
</evidence>
<evidence type="ECO:0000259" key="7">
    <source>
        <dbReference type="PROSITE" id="PS50061"/>
    </source>
</evidence>
<accession>A0A914GXZ8</accession>
<dbReference type="InterPro" id="IPR036388">
    <property type="entry name" value="WH-like_DNA-bd_sf"/>
</dbReference>
<evidence type="ECO:0000256" key="4">
    <source>
        <dbReference type="ARBA" id="ARBA00023242"/>
    </source>
</evidence>
<evidence type="ECO:0000256" key="2">
    <source>
        <dbReference type="ARBA" id="ARBA00005562"/>
    </source>
</evidence>
<dbReference type="Gene3D" id="2.130.10.10">
    <property type="entry name" value="YVTN repeat-like/Quinoprotein amine dehydrogenase"/>
    <property type="match status" value="1"/>
</dbReference>
<evidence type="ECO:0000256" key="1">
    <source>
        <dbReference type="ARBA" id="ARBA00004123"/>
    </source>
</evidence>
<dbReference type="Gene3D" id="3.40.50.12780">
    <property type="entry name" value="N-terminal domain of ligase-like"/>
    <property type="match status" value="1"/>
</dbReference>
<dbReference type="PROSITE" id="PS00346">
    <property type="entry name" value="ETS_DOMAIN_2"/>
    <property type="match status" value="1"/>
</dbReference>
<dbReference type="CDD" id="cd01285">
    <property type="entry name" value="nucleoside_deaminase"/>
    <property type="match status" value="1"/>
</dbReference>
<feature type="domain" description="CMP/dCMP-type deaminase" evidence="8">
    <location>
        <begin position="150"/>
        <end position="281"/>
    </location>
</feature>
<dbReference type="Pfam" id="PF00383">
    <property type="entry name" value="dCMP_cyt_deam_1"/>
    <property type="match status" value="1"/>
</dbReference>
<evidence type="ECO:0000313" key="9">
    <source>
        <dbReference type="Proteomes" id="UP000887572"/>
    </source>
</evidence>
<comment type="subcellular location">
    <subcellularLocation>
        <location evidence="1 5">Nucleus</location>
    </subcellularLocation>
</comment>
<dbReference type="InterPro" id="IPR000873">
    <property type="entry name" value="AMP-dep_synth/lig_dom"/>
</dbReference>
<dbReference type="GO" id="GO:0040034">
    <property type="term" value="P:regulation of development, heterochronic"/>
    <property type="evidence" value="ECO:0007669"/>
    <property type="project" value="UniProtKB-ARBA"/>
</dbReference>
<dbReference type="InterPro" id="IPR002125">
    <property type="entry name" value="CMP_dCMP_dom"/>
</dbReference>
<keyword evidence="3" id="KW-0217">Developmental protein</keyword>
<dbReference type="SUPFAM" id="SSF53927">
    <property type="entry name" value="Cytidine deaminase-like"/>
    <property type="match status" value="1"/>
</dbReference>
<organism evidence="9 10">
    <name type="scientific">Globodera rostochiensis</name>
    <name type="common">Golden nematode worm</name>
    <name type="synonym">Heterodera rostochiensis</name>
    <dbReference type="NCBI Taxonomy" id="31243"/>
    <lineage>
        <taxon>Eukaryota</taxon>
        <taxon>Metazoa</taxon>
        <taxon>Ecdysozoa</taxon>
        <taxon>Nematoda</taxon>
        <taxon>Chromadorea</taxon>
        <taxon>Rhabditida</taxon>
        <taxon>Tylenchina</taxon>
        <taxon>Tylenchomorpha</taxon>
        <taxon>Tylenchoidea</taxon>
        <taxon>Heteroderidae</taxon>
        <taxon>Heteroderinae</taxon>
        <taxon>Globodera</taxon>
    </lineage>
</organism>
<proteinExistence type="inferred from homology"/>
<dbReference type="InterPro" id="IPR042099">
    <property type="entry name" value="ANL_N_sf"/>
</dbReference>
<dbReference type="InterPro" id="IPR016193">
    <property type="entry name" value="Cytidine_deaminase-like"/>
</dbReference>
<keyword evidence="5" id="KW-0238">DNA-binding</keyword>
<dbReference type="WBParaSite" id="Gr19_v10_g12184.t1">
    <property type="protein sequence ID" value="Gr19_v10_g12184.t1"/>
    <property type="gene ID" value="Gr19_v10_g12184"/>
</dbReference>
<dbReference type="Gene3D" id="1.10.10.10">
    <property type="entry name" value="Winged helix-like DNA-binding domain superfamily/Winged helix DNA-binding domain"/>
    <property type="match status" value="1"/>
</dbReference>
<dbReference type="Pfam" id="PF00501">
    <property type="entry name" value="AMP-binding"/>
    <property type="match status" value="1"/>
</dbReference>
<protein>
    <submittedName>
        <fullName evidence="10">Uncharacterized protein</fullName>
    </submittedName>
</protein>
<dbReference type="PROSITE" id="PS51747">
    <property type="entry name" value="CYT_DCMP_DEAMINASES_2"/>
    <property type="match status" value="1"/>
</dbReference>
<evidence type="ECO:0000256" key="3">
    <source>
        <dbReference type="ARBA" id="ARBA00022473"/>
    </source>
</evidence>
<dbReference type="InterPro" id="IPR052091">
    <property type="entry name" value="Beta-ala_Activ/Resist"/>
</dbReference>
<evidence type="ECO:0000256" key="6">
    <source>
        <dbReference type="SAM" id="MobiDB-lite"/>
    </source>
</evidence>
<feature type="region of interest" description="Disordered" evidence="6">
    <location>
        <begin position="1224"/>
        <end position="1259"/>
    </location>
</feature>
<dbReference type="PROSITE" id="PS50061">
    <property type="entry name" value="ETS_DOMAIN_3"/>
    <property type="match status" value="1"/>
</dbReference>
<dbReference type="GO" id="GO:0043041">
    <property type="term" value="P:amino acid activation for nonribosomal peptide biosynthetic process"/>
    <property type="evidence" value="ECO:0007669"/>
    <property type="project" value="TreeGrafter"/>
</dbReference>
<keyword evidence="9" id="KW-1185">Reference proteome</keyword>
<feature type="domain" description="ETS" evidence="7">
    <location>
        <begin position="1756"/>
        <end position="1838"/>
    </location>
</feature>
<feature type="compositionally biased region" description="Acidic residues" evidence="6">
    <location>
        <begin position="1377"/>
        <end position="1387"/>
    </location>
</feature>
<feature type="region of interest" description="Disordered" evidence="6">
    <location>
        <begin position="1512"/>
        <end position="1548"/>
    </location>
</feature>
<feature type="compositionally biased region" description="Low complexity" evidence="6">
    <location>
        <begin position="1537"/>
        <end position="1548"/>
    </location>
</feature>
<dbReference type="PANTHER" id="PTHR44394">
    <property type="entry name" value="BETA-ALANINE-ACTIVATING ENZYME"/>
    <property type="match status" value="1"/>
</dbReference>
<dbReference type="GO" id="GO:0003824">
    <property type="term" value="F:catalytic activity"/>
    <property type="evidence" value="ECO:0007669"/>
    <property type="project" value="InterPro"/>
</dbReference>
<keyword evidence="4 5" id="KW-0539">Nucleus</keyword>
<dbReference type="GO" id="GO:0003700">
    <property type="term" value="F:DNA-binding transcription factor activity"/>
    <property type="evidence" value="ECO:0007669"/>
    <property type="project" value="InterPro"/>
</dbReference>
<evidence type="ECO:0000256" key="5">
    <source>
        <dbReference type="RuleBase" id="RU004019"/>
    </source>
</evidence>